<dbReference type="KEGG" id="stir:DDW44_30785"/>
<gene>
    <name evidence="1" type="ORF">DDW44_30785</name>
</gene>
<dbReference type="Proteomes" id="UP000244900">
    <property type="component" value="Chromosome"/>
</dbReference>
<protein>
    <recommendedName>
        <fullName evidence="3">Antitoxin</fullName>
    </recommendedName>
</protein>
<dbReference type="EMBL" id="CP029188">
    <property type="protein sequence ID" value="AWI32703.1"/>
    <property type="molecule type" value="Genomic_DNA"/>
</dbReference>
<proteinExistence type="predicted"/>
<evidence type="ECO:0008006" key="3">
    <source>
        <dbReference type="Google" id="ProtNLM"/>
    </source>
</evidence>
<dbReference type="OrthoDB" id="3873167at2"/>
<name>A0A2S1T203_9ACTN</name>
<evidence type="ECO:0000313" key="1">
    <source>
        <dbReference type="EMBL" id="AWI32703.1"/>
    </source>
</evidence>
<dbReference type="RefSeq" id="WP_108908571.1">
    <property type="nucleotide sequence ID" value="NZ_CP029188.1"/>
</dbReference>
<dbReference type="AlphaFoldDB" id="A0A2S1T203"/>
<sequence>MSKTQLNARVPEELASEVRSAASRAGMDIGDYVAAVLEADLAAASGSEELRRARANMHAAAAYKKWMAAGQPETGAMSMDEVFGA</sequence>
<organism evidence="1 2">
    <name type="scientific">Streptomyces tirandamycinicus</name>
    <dbReference type="NCBI Taxonomy" id="2174846"/>
    <lineage>
        <taxon>Bacteria</taxon>
        <taxon>Bacillati</taxon>
        <taxon>Actinomycetota</taxon>
        <taxon>Actinomycetes</taxon>
        <taxon>Kitasatosporales</taxon>
        <taxon>Streptomycetaceae</taxon>
        <taxon>Streptomyces</taxon>
    </lineage>
</organism>
<accession>A0A2S1T203</accession>
<reference evidence="1 2" key="1">
    <citation type="submission" date="2018-05" db="EMBL/GenBank/DDBJ databases">
        <title>Complete genome sequence of sponge-derived Streptomyces sp. HNM0039.</title>
        <authorList>
            <person name="Huang X."/>
            <person name="Zhou S."/>
        </authorList>
    </citation>
    <scope>NUCLEOTIDE SEQUENCE [LARGE SCALE GENOMIC DNA]</scope>
    <source>
        <strain evidence="1 2">HNM0039</strain>
    </source>
</reference>
<evidence type="ECO:0000313" key="2">
    <source>
        <dbReference type="Proteomes" id="UP000244900"/>
    </source>
</evidence>
<keyword evidence="2" id="KW-1185">Reference proteome</keyword>